<evidence type="ECO:0000256" key="2">
    <source>
        <dbReference type="ARBA" id="ARBA00036080"/>
    </source>
</evidence>
<dbReference type="NCBIfam" id="TIGR00236">
    <property type="entry name" value="wecB"/>
    <property type="match status" value="1"/>
</dbReference>
<dbReference type="Proteomes" id="UP000502502">
    <property type="component" value="Chromosome"/>
</dbReference>
<dbReference type="SUPFAM" id="SSF53756">
    <property type="entry name" value="UDP-Glycosyltransferase/glycogen phosphorylase"/>
    <property type="match status" value="1"/>
</dbReference>
<evidence type="ECO:0000259" key="6">
    <source>
        <dbReference type="Pfam" id="PF02350"/>
    </source>
</evidence>
<proteinExistence type="inferred from homology"/>
<evidence type="ECO:0000256" key="5">
    <source>
        <dbReference type="RuleBase" id="RU003513"/>
    </source>
</evidence>
<dbReference type="PANTHER" id="PTHR43174">
    <property type="entry name" value="UDP-N-ACETYLGLUCOSAMINE 2-EPIMERASE"/>
    <property type="match status" value="1"/>
</dbReference>
<sequence>MHAPIAIVIGTRPEAIKLAPVAEALSKRGIVPRLIFTGQHPLSPADYGLCGYPAIVLDCAGGADPLFHVERVRTVAGSALAGCSLVIVQGDTSSALGGALAAADRFLAVAHVEAGLRSHDRRQPWPEEDFRRRIDSLAALLFAPTALSAANLRRERIAGAIHITGNTGIDAVLRLRQEREPHAVASPGLPRILVTCHRRESWGAGLAGIASALRSLADSGAASIDVVLHPNPTTARFVADALRDVASIRLSPPLPHVGTIDRLARADLVLSDSGGLQEECAALRVPLLVLRERTERPEAIACGAMRLVGTDPDRILHYVGVALRGRALVPRQWVNPYGDGRASERIAALIVDALARSGAILQRTG</sequence>
<name>A0A6G7ZQS0_9SPHN</name>
<dbReference type="Gene3D" id="3.40.50.2000">
    <property type="entry name" value="Glycogen Phosphorylase B"/>
    <property type="match status" value="2"/>
</dbReference>
<comment type="catalytic activity">
    <reaction evidence="2">
        <text>UDP-N-acetyl-alpha-D-glucosamine = UDP-N-acetyl-alpha-D-mannosamine</text>
        <dbReference type="Rhea" id="RHEA:17213"/>
        <dbReference type="ChEBI" id="CHEBI:57705"/>
        <dbReference type="ChEBI" id="CHEBI:68623"/>
        <dbReference type="EC" id="5.1.3.14"/>
    </reaction>
</comment>
<comment type="similarity">
    <text evidence="3 5">Belongs to the UDP-N-acetylglucosamine 2-epimerase family.</text>
</comment>
<dbReference type="InterPro" id="IPR003331">
    <property type="entry name" value="UDP_GlcNAc_Epimerase_2_dom"/>
</dbReference>
<dbReference type="AlphaFoldDB" id="A0A6G7ZQS0"/>
<evidence type="ECO:0000313" key="7">
    <source>
        <dbReference type="EMBL" id="QIL03283.1"/>
    </source>
</evidence>
<protein>
    <recommendedName>
        <fullName evidence="4">UDP-N-acetylglucosamine 2-epimerase (non-hydrolyzing)</fullName>
        <ecNumber evidence="4">5.1.3.14</ecNumber>
    </recommendedName>
</protein>
<keyword evidence="1 5" id="KW-0413">Isomerase</keyword>
<reference evidence="7 8" key="1">
    <citation type="submission" date="2020-03" db="EMBL/GenBank/DDBJ databases">
        <title>Sphingomonas sp. nov., isolated from fish.</title>
        <authorList>
            <person name="Hyun D.-W."/>
            <person name="Bae J.-W."/>
        </authorList>
    </citation>
    <scope>NUCLEOTIDE SEQUENCE [LARGE SCALE GENOMIC DNA]</scope>
    <source>
        <strain evidence="7 8">HDW15C</strain>
    </source>
</reference>
<evidence type="ECO:0000256" key="3">
    <source>
        <dbReference type="ARBA" id="ARBA00038209"/>
    </source>
</evidence>
<organism evidence="7 8">
    <name type="scientific">Sphingomonas sinipercae</name>
    <dbReference type="NCBI Taxonomy" id="2714944"/>
    <lineage>
        <taxon>Bacteria</taxon>
        <taxon>Pseudomonadati</taxon>
        <taxon>Pseudomonadota</taxon>
        <taxon>Alphaproteobacteria</taxon>
        <taxon>Sphingomonadales</taxon>
        <taxon>Sphingomonadaceae</taxon>
        <taxon>Sphingomonas</taxon>
    </lineage>
</organism>
<evidence type="ECO:0000256" key="4">
    <source>
        <dbReference type="ARBA" id="ARBA00038858"/>
    </source>
</evidence>
<accession>A0A6G7ZQS0</accession>
<dbReference type="EMBL" id="CP049871">
    <property type="protein sequence ID" value="QIL03283.1"/>
    <property type="molecule type" value="Genomic_DNA"/>
</dbReference>
<dbReference type="InterPro" id="IPR029767">
    <property type="entry name" value="WecB-like"/>
</dbReference>
<gene>
    <name evidence="7" type="primary">wecB</name>
    <name evidence="7" type="ORF">G7078_03710</name>
</gene>
<feature type="domain" description="UDP-N-acetylglucosamine 2-epimerase" evidence="6">
    <location>
        <begin position="84"/>
        <end position="350"/>
    </location>
</feature>
<evidence type="ECO:0000256" key="1">
    <source>
        <dbReference type="ARBA" id="ARBA00023235"/>
    </source>
</evidence>
<keyword evidence="8" id="KW-1185">Reference proteome</keyword>
<dbReference type="PANTHER" id="PTHR43174:SF2">
    <property type="entry name" value="UDP-N-ACETYLGLUCOSAMINE 2-EPIMERASE"/>
    <property type="match status" value="1"/>
</dbReference>
<dbReference type="KEGG" id="ssin:G7078_03710"/>
<dbReference type="Pfam" id="PF02350">
    <property type="entry name" value="Epimerase_2"/>
    <property type="match status" value="1"/>
</dbReference>
<evidence type="ECO:0000313" key="8">
    <source>
        <dbReference type="Proteomes" id="UP000502502"/>
    </source>
</evidence>
<dbReference type="GO" id="GO:0008761">
    <property type="term" value="F:UDP-N-acetylglucosamine 2-epimerase activity"/>
    <property type="evidence" value="ECO:0007669"/>
    <property type="project" value="UniProtKB-EC"/>
</dbReference>
<dbReference type="EC" id="5.1.3.14" evidence="4"/>